<proteinExistence type="predicted"/>
<organism evidence="2 3">
    <name type="scientific">Rivibacter subsaxonicus</name>
    <dbReference type="NCBI Taxonomy" id="457575"/>
    <lineage>
        <taxon>Bacteria</taxon>
        <taxon>Pseudomonadati</taxon>
        <taxon>Pseudomonadota</taxon>
        <taxon>Betaproteobacteria</taxon>
        <taxon>Burkholderiales</taxon>
        <taxon>Rivibacter</taxon>
    </lineage>
</organism>
<evidence type="ECO:0000313" key="3">
    <source>
        <dbReference type="Proteomes" id="UP000293671"/>
    </source>
</evidence>
<dbReference type="AlphaFoldDB" id="A0A4Q7VFY4"/>
<dbReference type="OrthoDB" id="5801242at2"/>
<name>A0A4Q7VFY4_9BURK</name>
<reference evidence="2 3" key="1">
    <citation type="submission" date="2019-02" db="EMBL/GenBank/DDBJ databases">
        <title>Genomic Encyclopedia of Type Strains, Phase IV (KMG-IV): sequencing the most valuable type-strain genomes for metagenomic binning, comparative biology and taxonomic classification.</title>
        <authorList>
            <person name="Goeker M."/>
        </authorList>
    </citation>
    <scope>NUCLEOTIDE SEQUENCE [LARGE SCALE GENOMIC DNA]</scope>
    <source>
        <strain evidence="2 3">DSM 19570</strain>
    </source>
</reference>
<sequence length="243" mass="25298">MNPVFRRGALASALALAAPLAVQAANLNSLQLLDQGEFHRLAEDLGAVASHKPLSPSDPLGWVGFDLGVAVSGTELQNRDVWRKASLGASVPSTLPVPSLRAIKGLPFSIDVGVSYSGLPDVSGSLLGAELRWAFIEGGVATPAVALRLAGTRSNGIDQLDFSSASVDVSISKGFAFATPYAGIGSVRSSVKPRDLPTLASETITQAKFFAGVNFNLLIGDILLEADRTGDATTFSAKLGYRF</sequence>
<keyword evidence="1" id="KW-0732">Signal</keyword>
<evidence type="ECO:0000313" key="2">
    <source>
        <dbReference type="EMBL" id="RZT94913.1"/>
    </source>
</evidence>
<evidence type="ECO:0000256" key="1">
    <source>
        <dbReference type="SAM" id="SignalP"/>
    </source>
</evidence>
<dbReference type="EMBL" id="SHKP01000007">
    <property type="protein sequence ID" value="RZT94913.1"/>
    <property type="molecule type" value="Genomic_DNA"/>
</dbReference>
<dbReference type="Proteomes" id="UP000293671">
    <property type="component" value="Unassembled WGS sequence"/>
</dbReference>
<accession>A0A4Q7VFY4</accession>
<keyword evidence="3" id="KW-1185">Reference proteome</keyword>
<protein>
    <recommendedName>
        <fullName evidence="4">Outer membrane beta-barrel porin/alpha-amylase</fullName>
    </recommendedName>
</protein>
<feature type="chain" id="PRO_5020879980" description="Outer membrane beta-barrel porin/alpha-amylase" evidence="1">
    <location>
        <begin position="25"/>
        <end position="243"/>
    </location>
</feature>
<gene>
    <name evidence="2" type="ORF">EV670_2658</name>
</gene>
<evidence type="ECO:0008006" key="4">
    <source>
        <dbReference type="Google" id="ProtNLM"/>
    </source>
</evidence>
<dbReference type="RefSeq" id="WP_130432905.1">
    <property type="nucleotide sequence ID" value="NZ_SHKP01000007.1"/>
</dbReference>
<comment type="caution">
    <text evidence="2">The sequence shown here is derived from an EMBL/GenBank/DDBJ whole genome shotgun (WGS) entry which is preliminary data.</text>
</comment>
<feature type="signal peptide" evidence="1">
    <location>
        <begin position="1"/>
        <end position="24"/>
    </location>
</feature>